<feature type="compositionally biased region" description="Basic and acidic residues" evidence="1">
    <location>
        <begin position="109"/>
        <end position="127"/>
    </location>
</feature>
<feature type="compositionally biased region" description="Basic and acidic residues" evidence="1">
    <location>
        <begin position="225"/>
        <end position="245"/>
    </location>
</feature>
<reference evidence="3" key="1">
    <citation type="submission" date="2016-02" db="EMBL/GenBank/DDBJ databases">
        <title>Comparative genomics of biotechnologically important yeasts.</title>
        <authorList>
            <consortium name="DOE Joint Genome Institute"/>
            <person name="Riley R."/>
            <person name="Haridas S."/>
            <person name="Wolfe K.H."/>
            <person name="Lopes M.R."/>
            <person name="Hittinger C.T."/>
            <person name="Goker M."/>
            <person name="Salamov A."/>
            <person name="Wisecaver J."/>
            <person name="Long T.M."/>
            <person name="Aerts A.L."/>
            <person name="Barry K."/>
            <person name="Choi C."/>
            <person name="Clum A."/>
            <person name="Coughlan A.Y."/>
            <person name="Deshpande S."/>
            <person name="Douglass A.P."/>
            <person name="Hanson S.J."/>
            <person name="Klenk H.-P."/>
            <person name="Labutti K."/>
            <person name="Lapidus A."/>
            <person name="Lindquist E."/>
            <person name="Lipzen A."/>
            <person name="Meier-Kolthoff J.P."/>
            <person name="Ohm R.A."/>
            <person name="Otillar R.P."/>
            <person name="Pangilinan J."/>
            <person name="Peng Y."/>
            <person name="Rokas A."/>
            <person name="Rosa C.A."/>
            <person name="Scheuner C."/>
            <person name="Sibirny A.A."/>
            <person name="Slot J.C."/>
            <person name="Stielow J.B."/>
            <person name="Sun H."/>
            <person name="Kurtzman C.P."/>
            <person name="Blackwell M."/>
            <person name="Jeffries T.W."/>
            <person name="Grigoriev I.V."/>
        </authorList>
    </citation>
    <scope>NUCLEOTIDE SEQUENCE [LARGE SCALE GENOMIC DNA]</scope>
    <source>
        <strain evidence="3">NRRL Y-17796</strain>
    </source>
</reference>
<organism evidence="2 3">
    <name type="scientific">Tortispora caseinolytica NRRL Y-17796</name>
    <dbReference type="NCBI Taxonomy" id="767744"/>
    <lineage>
        <taxon>Eukaryota</taxon>
        <taxon>Fungi</taxon>
        <taxon>Dikarya</taxon>
        <taxon>Ascomycota</taxon>
        <taxon>Saccharomycotina</taxon>
        <taxon>Trigonopsidomycetes</taxon>
        <taxon>Trigonopsidales</taxon>
        <taxon>Trigonopsidaceae</taxon>
        <taxon>Tortispora</taxon>
    </lineage>
</organism>
<evidence type="ECO:0000256" key="1">
    <source>
        <dbReference type="SAM" id="MobiDB-lite"/>
    </source>
</evidence>
<keyword evidence="3" id="KW-1185">Reference proteome</keyword>
<feature type="compositionally biased region" description="Basic residues" evidence="1">
    <location>
        <begin position="30"/>
        <end position="44"/>
    </location>
</feature>
<feature type="region of interest" description="Disordered" evidence="1">
    <location>
        <begin position="1"/>
        <end position="258"/>
    </location>
</feature>
<dbReference type="Proteomes" id="UP000095023">
    <property type="component" value="Unassembled WGS sequence"/>
</dbReference>
<gene>
    <name evidence="2" type="ORF">CANCADRAFT_44899</name>
</gene>
<feature type="compositionally biased region" description="Acidic residues" evidence="1">
    <location>
        <begin position="63"/>
        <end position="78"/>
    </location>
</feature>
<feature type="compositionally biased region" description="Low complexity" evidence="1">
    <location>
        <begin position="162"/>
        <end position="191"/>
    </location>
</feature>
<accession>A0A1E4THS5</accession>
<feature type="compositionally biased region" description="Polar residues" evidence="1">
    <location>
        <begin position="1"/>
        <end position="10"/>
    </location>
</feature>
<dbReference type="AlphaFoldDB" id="A0A1E4THS5"/>
<sequence length="283" mass="30564">MTSEHSSSSPLFVAVGPYVPEPSEEATPKPSKKKSKARRKRAVKRNGSSRSALVTELAADSATNDDESEECAPDVSEEDLIRLLPSARTKSKSDQPVSHHQVAAVTESAVKERAGKSHVVQEPHVIQEPHVTQEPSQESTLEPTQDSTQEPTQEPTRESEPQEPAQPAPATEAAVPEPATATSAETELPAKSKSKKHRSKSKKQNLAQKIREQQREIVEANANHAESEHAPKSDDDGWHTVEAKRPVPQSDATSSTEVFDLSKNTLSKGLHSNGFSSLADAAS</sequence>
<feature type="compositionally biased region" description="Basic and acidic residues" evidence="1">
    <location>
        <begin position="209"/>
        <end position="218"/>
    </location>
</feature>
<name>A0A1E4THS5_9ASCO</name>
<feature type="compositionally biased region" description="Basic residues" evidence="1">
    <location>
        <begin position="192"/>
        <end position="203"/>
    </location>
</feature>
<protein>
    <submittedName>
        <fullName evidence="2">Uncharacterized protein</fullName>
    </submittedName>
</protein>
<proteinExistence type="predicted"/>
<evidence type="ECO:0000313" key="2">
    <source>
        <dbReference type="EMBL" id="ODV91295.1"/>
    </source>
</evidence>
<dbReference type="EMBL" id="KV453842">
    <property type="protein sequence ID" value="ODV91295.1"/>
    <property type="molecule type" value="Genomic_DNA"/>
</dbReference>
<evidence type="ECO:0000313" key="3">
    <source>
        <dbReference type="Proteomes" id="UP000095023"/>
    </source>
</evidence>
<feature type="compositionally biased region" description="Polar residues" evidence="1">
    <location>
        <begin position="133"/>
        <end position="154"/>
    </location>
</feature>